<dbReference type="GO" id="GO:0000785">
    <property type="term" value="C:chromatin"/>
    <property type="evidence" value="ECO:0007669"/>
    <property type="project" value="TreeGrafter"/>
</dbReference>
<protein>
    <recommendedName>
        <fullName evidence="10">Transcription factor domain-containing protein</fullName>
    </recommendedName>
</protein>
<dbReference type="InterPro" id="IPR051059">
    <property type="entry name" value="VerF-like"/>
</dbReference>
<keyword evidence="2" id="KW-0479">Metal-binding</keyword>
<keyword evidence="9" id="KW-1185">Reference proteome</keyword>
<dbReference type="GeneID" id="70188854"/>
<evidence type="ECO:0000256" key="3">
    <source>
        <dbReference type="ARBA" id="ARBA00022737"/>
    </source>
</evidence>
<accession>A0A9P8XYS1</accession>
<dbReference type="GO" id="GO:0000981">
    <property type="term" value="F:DNA-binding transcription factor activity, RNA polymerase II-specific"/>
    <property type="evidence" value="ECO:0007669"/>
    <property type="project" value="InterPro"/>
</dbReference>
<gene>
    <name evidence="8" type="ORF">B0I36DRAFT_366494</name>
</gene>
<keyword evidence="4" id="KW-0863">Zinc-finger</keyword>
<dbReference type="GO" id="GO:0000978">
    <property type="term" value="F:RNA polymerase II cis-regulatory region sequence-specific DNA binding"/>
    <property type="evidence" value="ECO:0007669"/>
    <property type="project" value="InterPro"/>
</dbReference>
<feature type="compositionally biased region" description="Basic and acidic residues" evidence="7">
    <location>
        <begin position="559"/>
        <end position="573"/>
    </location>
</feature>
<comment type="subcellular location">
    <subcellularLocation>
        <location evidence="1">Nucleus</location>
    </subcellularLocation>
</comment>
<dbReference type="GO" id="GO:0008270">
    <property type="term" value="F:zinc ion binding"/>
    <property type="evidence" value="ECO:0007669"/>
    <property type="project" value="UniProtKB-KW"/>
</dbReference>
<evidence type="ECO:0000256" key="4">
    <source>
        <dbReference type="ARBA" id="ARBA00022771"/>
    </source>
</evidence>
<dbReference type="EMBL" id="JAGTJQ010000009">
    <property type="protein sequence ID" value="KAH7024555.1"/>
    <property type="molecule type" value="Genomic_DNA"/>
</dbReference>
<evidence type="ECO:0000256" key="1">
    <source>
        <dbReference type="ARBA" id="ARBA00004123"/>
    </source>
</evidence>
<sequence length="628" mass="68925">MFRVAPSAVVAGDRGVAEKESRASVTFLLNMMQPCNDTLMAVFREEQPAMPGPAFTPTSSTNASLNYMDFISDFFSPNDDYFGTEETFAMDLPIFDLERSSSALDHILANIKQGLRDTLDQCSSAPISVAPSPSTLSTSHDDFGPIDEGTTDMLLQGTHARILIATYFRDAIPDFPPVTHEPSFYAGLENDAGSSSPACAELVLAIMISASLHCAPHDYVLAARKLIKLSNEWIFARLQAVMQEFICQQQDDDDGVTSRQQQNRRIPKTVLDVVAAALTANGALSKVSDASEEGARYLRSGIPVQRLQQISSALRACGLDRARRSRPLFSSTDGGELTDWHTFVYEETCIRIANWGAMNDWLQSGCHNAQPPTGVAELRAALPSPLELWQAQSEGEFRGLLAAAAAQHAERRAVLTRSGTLHSRVPGSIAQLVEMLTSEDRLWRLVAGSVWATVNRTDLILTIIGIHAIILTARHSSMLPQVAPSLRLAISRWRKLWDSIDTPPSPHAVAQDTTGSAMSLIRADLRDYTCHPTADLNGISLPVHAPWSGGGQQQQQQQQDHDPQPHQKHQEQLRGLHRHAVGLAWLAACLLDTRVWHDTRFTELGYFRNVGSARAGELHELMEACGEL</sequence>
<dbReference type="PANTHER" id="PTHR40626:SF1">
    <property type="entry name" value="TRANSCRIPTION FACTOR WITH C2H2 AND ZN(2)-CYS(6) DNA BINDING DOMAIN (EUROFUNG)"/>
    <property type="match status" value="1"/>
</dbReference>
<evidence type="ECO:0008006" key="10">
    <source>
        <dbReference type="Google" id="ProtNLM"/>
    </source>
</evidence>
<dbReference type="PANTHER" id="PTHR40626">
    <property type="entry name" value="MIP31509P"/>
    <property type="match status" value="1"/>
</dbReference>
<evidence type="ECO:0000313" key="8">
    <source>
        <dbReference type="EMBL" id="KAH7024555.1"/>
    </source>
</evidence>
<evidence type="ECO:0000256" key="2">
    <source>
        <dbReference type="ARBA" id="ARBA00022723"/>
    </source>
</evidence>
<reference evidence="8" key="1">
    <citation type="journal article" date="2021" name="Nat. Commun.">
        <title>Genetic determinants of endophytism in the Arabidopsis root mycobiome.</title>
        <authorList>
            <person name="Mesny F."/>
            <person name="Miyauchi S."/>
            <person name="Thiergart T."/>
            <person name="Pickel B."/>
            <person name="Atanasova L."/>
            <person name="Karlsson M."/>
            <person name="Huettel B."/>
            <person name="Barry K.W."/>
            <person name="Haridas S."/>
            <person name="Chen C."/>
            <person name="Bauer D."/>
            <person name="Andreopoulos W."/>
            <person name="Pangilinan J."/>
            <person name="LaButti K."/>
            <person name="Riley R."/>
            <person name="Lipzen A."/>
            <person name="Clum A."/>
            <person name="Drula E."/>
            <person name="Henrissat B."/>
            <person name="Kohler A."/>
            <person name="Grigoriev I.V."/>
            <person name="Martin F.M."/>
            <person name="Hacquard S."/>
        </authorList>
    </citation>
    <scope>NUCLEOTIDE SEQUENCE</scope>
    <source>
        <strain evidence="8">MPI-CAGE-CH-0230</strain>
    </source>
</reference>
<evidence type="ECO:0000256" key="6">
    <source>
        <dbReference type="ARBA" id="ARBA00023242"/>
    </source>
</evidence>
<feature type="region of interest" description="Disordered" evidence="7">
    <location>
        <begin position="545"/>
        <end position="573"/>
    </location>
</feature>
<keyword evidence="6" id="KW-0539">Nucleus</keyword>
<dbReference type="Proteomes" id="UP000756346">
    <property type="component" value="Unassembled WGS sequence"/>
</dbReference>
<keyword evidence="5" id="KW-0862">Zinc</keyword>
<comment type="caution">
    <text evidence="8">The sequence shown here is derived from an EMBL/GenBank/DDBJ whole genome shotgun (WGS) entry which is preliminary data.</text>
</comment>
<evidence type="ECO:0000256" key="7">
    <source>
        <dbReference type="SAM" id="MobiDB-lite"/>
    </source>
</evidence>
<proteinExistence type="predicted"/>
<dbReference type="OrthoDB" id="3945418at2759"/>
<dbReference type="RefSeq" id="XP_046008103.1">
    <property type="nucleotide sequence ID" value="XM_046159308.1"/>
</dbReference>
<dbReference type="AlphaFoldDB" id="A0A9P8XYS1"/>
<evidence type="ECO:0000256" key="5">
    <source>
        <dbReference type="ARBA" id="ARBA00022833"/>
    </source>
</evidence>
<keyword evidence="3" id="KW-0677">Repeat</keyword>
<name>A0A9P8XYS1_9PEZI</name>
<organism evidence="8 9">
    <name type="scientific">Microdochium trichocladiopsis</name>
    <dbReference type="NCBI Taxonomy" id="1682393"/>
    <lineage>
        <taxon>Eukaryota</taxon>
        <taxon>Fungi</taxon>
        <taxon>Dikarya</taxon>
        <taxon>Ascomycota</taxon>
        <taxon>Pezizomycotina</taxon>
        <taxon>Sordariomycetes</taxon>
        <taxon>Xylariomycetidae</taxon>
        <taxon>Xylariales</taxon>
        <taxon>Microdochiaceae</taxon>
        <taxon>Microdochium</taxon>
    </lineage>
</organism>
<dbReference type="GO" id="GO:0005634">
    <property type="term" value="C:nucleus"/>
    <property type="evidence" value="ECO:0007669"/>
    <property type="project" value="UniProtKB-SubCell"/>
</dbReference>
<evidence type="ECO:0000313" key="9">
    <source>
        <dbReference type="Proteomes" id="UP000756346"/>
    </source>
</evidence>